<dbReference type="PROSITE" id="PS51352">
    <property type="entry name" value="THIOREDOXIN_2"/>
    <property type="match status" value="1"/>
</dbReference>
<keyword evidence="3" id="KW-1185">Reference proteome</keyword>
<organism evidence="2 3">
    <name type="scientific">Phlyctema vagabunda</name>
    <dbReference type="NCBI Taxonomy" id="108571"/>
    <lineage>
        <taxon>Eukaryota</taxon>
        <taxon>Fungi</taxon>
        <taxon>Dikarya</taxon>
        <taxon>Ascomycota</taxon>
        <taxon>Pezizomycotina</taxon>
        <taxon>Leotiomycetes</taxon>
        <taxon>Helotiales</taxon>
        <taxon>Dermateaceae</taxon>
        <taxon>Phlyctema</taxon>
    </lineage>
</organism>
<dbReference type="InterPro" id="IPR013766">
    <property type="entry name" value="Thioredoxin_domain"/>
</dbReference>
<dbReference type="EMBL" id="JBFCZG010000002">
    <property type="protein sequence ID" value="KAL3426066.1"/>
    <property type="molecule type" value="Genomic_DNA"/>
</dbReference>
<feature type="domain" description="Thioredoxin" evidence="1">
    <location>
        <begin position="36"/>
        <end position="176"/>
    </location>
</feature>
<comment type="caution">
    <text evidence="2">The sequence shown here is derived from an EMBL/GenBank/DDBJ whole genome shotgun (WGS) entry which is preliminary data.</text>
</comment>
<dbReference type="SUPFAM" id="SSF52833">
    <property type="entry name" value="Thioredoxin-like"/>
    <property type="match status" value="1"/>
</dbReference>
<sequence>MITRSSTAARLGRISIPKHHHHPIPALHCQVRGGAVRVFSSTREQQQEAKKNRVFTPVRRQDDFETYKLLSTSSRTPLLTFWTASYCSTCRAVSPILTELIAAGVGEDEGGVAFCEVEYDAPDIMDSGLAMTYMITSMPTLLSFDRGEPQTHTKVTDPRMMKDREWLKDWIRTEAKRGGSGGGGDTGTGLFRGLFGKS</sequence>
<dbReference type="Proteomes" id="UP001629113">
    <property type="component" value="Unassembled WGS sequence"/>
</dbReference>
<evidence type="ECO:0000313" key="3">
    <source>
        <dbReference type="Proteomes" id="UP001629113"/>
    </source>
</evidence>
<dbReference type="Pfam" id="PF00085">
    <property type="entry name" value="Thioredoxin"/>
    <property type="match status" value="1"/>
</dbReference>
<evidence type="ECO:0000259" key="1">
    <source>
        <dbReference type="PROSITE" id="PS51352"/>
    </source>
</evidence>
<protein>
    <submittedName>
        <fullName evidence="2">Mitochondrial thioredoxin</fullName>
    </submittedName>
</protein>
<dbReference type="InterPro" id="IPR036249">
    <property type="entry name" value="Thioredoxin-like_sf"/>
</dbReference>
<name>A0ABR4PT43_9HELO</name>
<reference evidence="2 3" key="1">
    <citation type="submission" date="2024-06" db="EMBL/GenBank/DDBJ databases">
        <title>Complete genome of Phlyctema vagabunda strain 19-DSS-EL-015.</title>
        <authorList>
            <person name="Fiorenzani C."/>
        </authorList>
    </citation>
    <scope>NUCLEOTIDE SEQUENCE [LARGE SCALE GENOMIC DNA]</scope>
    <source>
        <strain evidence="2 3">19-DSS-EL-015</strain>
    </source>
</reference>
<proteinExistence type="predicted"/>
<evidence type="ECO:0000313" key="2">
    <source>
        <dbReference type="EMBL" id="KAL3426066.1"/>
    </source>
</evidence>
<accession>A0ABR4PT43</accession>
<dbReference type="CDD" id="cd02947">
    <property type="entry name" value="TRX_family"/>
    <property type="match status" value="1"/>
</dbReference>
<dbReference type="Gene3D" id="3.40.30.10">
    <property type="entry name" value="Glutaredoxin"/>
    <property type="match status" value="1"/>
</dbReference>
<gene>
    <name evidence="2" type="ORF">PVAG01_02857</name>
</gene>